<gene>
    <name evidence="2" type="ORF">Syun_001051</name>
</gene>
<feature type="region of interest" description="Disordered" evidence="1">
    <location>
        <begin position="154"/>
        <end position="193"/>
    </location>
</feature>
<reference evidence="2 3" key="1">
    <citation type="submission" date="2024-01" db="EMBL/GenBank/DDBJ databases">
        <title>Genome assemblies of Stephania.</title>
        <authorList>
            <person name="Yang L."/>
        </authorList>
    </citation>
    <scope>NUCLEOTIDE SEQUENCE [LARGE SCALE GENOMIC DNA]</scope>
    <source>
        <strain evidence="2">YNDBR</strain>
        <tissue evidence="2">Leaf</tissue>
    </source>
</reference>
<accession>A0AAP0QAH8</accession>
<name>A0AAP0QAH8_9MAGN</name>
<evidence type="ECO:0000313" key="2">
    <source>
        <dbReference type="EMBL" id="KAK9168911.1"/>
    </source>
</evidence>
<dbReference type="AlphaFoldDB" id="A0AAP0QAH8"/>
<dbReference type="Proteomes" id="UP001420932">
    <property type="component" value="Unassembled WGS sequence"/>
</dbReference>
<organism evidence="2 3">
    <name type="scientific">Stephania yunnanensis</name>
    <dbReference type="NCBI Taxonomy" id="152371"/>
    <lineage>
        <taxon>Eukaryota</taxon>
        <taxon>Viridiplantae</taxon>
        <taxon>Streptophyta</taxon>
        <taxon>Embryophyta</taxon>
        <taxon>Tracheophyta</taxon>
        <taxon>Spermatophyta</taxon>
        <taxon>Magnoliopsida</taxon>
        <taxon>Ranunculales</taxon>
        <taxon>Menispermaceae</taxon>
        <taxon>Menispermoideae</taxon>
        <taxon>Cissampelideae</taxon>
        <taxon>Stephania</taxon>
    </lineage>
</organism>
<sequence length="193" mass="21583">MDRHVPRNPRCIIFSVLISLCTDRLPSSALRPTAFSVGSDDAPSRSPRSQPTTRSPPSTASILALRLSESQFSFSIDLSGEENMRRRSGGVLKRRVYGLGSLAKMKRRYKDLGASTSRESMVRHSEFDVVVQRLVQFEAFVQSQLGMCMDFEASNFQAPPTPPPREHHQQVGMDSARLTQQQHDDDDETSMIG</sequence>
<feature type="region of interest" description="Disordered" evidence="1">
    <location>
        <begin position="32"/>
        <end position="58"/>
    </location>
</feature>
<feature type="compositionally biased region" description="Low complexity" evidence="1">
    <location>
        <begin position="44"/>
        <end position="58"/>
    </location>
</feature>
<comment type="caution">
    <text evidence="2">The sequence shown here is derived from an EMBL/GenBank/DDBJ whole genome shotgun (WGS) entry which is preliminary data.</text>
</comment>
<evidence type="ECO:0000313" key="3">
    <source>
        <dbReference type="Proteomes" id="UP001420932"/>
    </source>
</evidence>
<feature type="compositionally biased region" description="Acidic residues" evidence="1">
    <location>
        <begin position="184"/>
        <end position="193"/>
    </location>
</feature>
<protein>
    <submittedName>
        <fullName evidence="2">Uncharacterized protein</fullName>
    </submittedName>
</protein>
<proteinExistence type="predicted"/>
<dbReference type="EMBL" id="JBBNAF010000001">
    <property type="protein sequence ID" value="KAK9168911.1"/>
    <property type="molecule type" value="Genomic_DNA"/>
</dbReference>
<evidence type="ECO:0000256" key="1">
    <source>
        <dbReference type="SAM" id="MobiDB-lite"/>
    </source>
</evidence>
<keyword evidence="3" id="KW-1185">Reference proteome</keyword>